<dbReference type="Gene3D" id="3.40.50.10300">
    <property type="entry name" value="CoaB-like"/>
    <property type="match status" value="1"/>
</dbReference>
<dbReference type="InterPro" id="IPR035929">
    <property type="entry name" value="CoaB-like_sf"/>
</dbReference>
<protein>
    <recommendedName>
        <fullName evidence="1">DNA/pantothenate metabolism flavoprotein C-terminal domain-containing protein</fullName>
    </recommendedName>
</protein>
<accession>A0A644XNM0</accession>
<sequence>MRRKNLDFIVANDITASGSGFGTETNTVKLLSVDGSAEEFSGTKEDVAERVWSSILDEDWLL</sequence>
<comment type="caution">
    <text evidence="2">The sequence shown here is derived from an EMBL/GenBank/DDBJ whole genome shotgun (WGS) entry which is preliminary data.</text>
</comment>
<dbReference type="SUPFAM" id="SSF102645">
    <property type="entry name" value="CoaB-like"/>
    <property type="match status" value="1"/>
</dbReference>
<dbReference type="GO" id="GO:0015937">
    <property type="term" value="P:coenzyme A biosynthetic process"/>
    <property type="evidence" value="ECO:0007669"/>
    <property type="project" value="UniProtKB-ARBA"/>
</dbReference>
<gene>
    <name evidence="2" type="ORF">SDC9_64134</name>
</gene>
<dbReference type="EMBL" id="VSSQ01002851">
    <property type="protein sequence ID" value="MPM17735.1"/>
    <property type="molecule type" value="Genomic_DNA"/>
</dbReference>
<organism evidence="2">
    <name type="scientific">bioreactor metagenome</name>
    <dbReference type="NCBI Taxonomy" id="1076179"/>
    <lineage>
        <taxon>unclassified sequences</taxon>
        <taxon>metagenomes</taxon>
        <taxon>ecological metagenomes</taxon>
    </lineage>
</organism>
<dbReference type="Pfam" id="PF04127">
    <property type="entry name" value="DFP"/>
    <property type="match status" value="1"/>
</dbReference>
<dbReference type="AlphaFoldDB" id="A0A644XNM0"/>
<reference evidence="2" key="1">
    <citation type="submission" date="2019-08" db="EMBL/GenBank/DDBJ databases">
        <authorList>
            <person name="Kucharzyk K."/>
            <person name="Murdoch R.W."/>
            <person name="Higgins S."/>
            <person name="Loffler F."/>
        </authorList>
    </citation>
    <scope>NUCLEOTIDE SEQUENCE</scope>
</reference>
<name>A0A644XNM0_9ZZZZ</name>
<evidence type="ECO:0000259" key="1">
    <source>
        <dbReference type="Pfam" id="PF04127"/>
    </source>
</evidence>
<proteinExistence type="predicted"/>
<feature type="domain" description="DNA/pantothenate metabolism flavoprotein C-terminal" evidence="1">
    <location>
        <begin position="2"/>
        <end position="56"/>
    </location>
</feature>
<evidence type="ECO:0000313" key="2">
    <source>
        <dbReference type="EMBL" id="MPM17735.1"/>
    </source>
</evidence>
<dbReference type="GO" id="GO:0003824">
    <property type="term" value="F:catalytic activity"/>
    <property type="evidence" value="ECO:0007669"/>
    <property type="project" value="UniProtKB-ARBA"/>
</dbReference>
<dbReference type="InterPro" id="IPR007085">
    <property type="entry name" value="DNA/pantothenate-metab_flavo_C"/>
</dbReference>